<organism evidence="1 2">
    <name type="scientific">Penstemon smallii</name>
    <dbReference type="NCBI Taxonomy" id="265156"/>
    <lineage>
        <taxon>Eukaryota</taxon>
        <taxon>Viridiplantae</taxon>
        <taxon>Streptophyta</taxon>
        <taxon>Embryophyta</taxon>
        <taxon>Tracheophyta</taxon>
        <taxon>Spermatophyta</taxon>
        <taxon>Magnoliopsida</taxon>
        <taxon>eudicotyledons</taxon>
        <taxon>Gunneridae</taxon>
        <taxon>Pentapetalae</taxon>
        <taxon>asterids</taxon>
        <taxon>lamiids</taxon>
        <taxon>Lamiales</taxon>
        <taxon>Plantaginaceae</taxon>
        <taxon>Cheloneae</taxon>
        <taxon>Penstemon</taxon>
    </lineage>
</organism>
<evidence type="ECO:0000313" key="2">
    <source>
        <dbReference type="Proteomes" id="UP001634393"/>
    </source>
</evidence>
<protein>
    <submittedName>
        <fullName evidence="1">Uncharacterized protein</fullName>
    </submittedName>
</protein>
<reference evidence="1 2" key="1">
    <citation type="submission" date="2024-12" db="EMBL/GenBank/DDBJ databases">
        <title>The unique morphological basis and parallel evolutionary history of personate flowers in Penstemon.</title>
        <authorList>
            <person name="Depatie T.H."/>
            <person name="Wessinger C.A."/>
        </authorList>
    </citation>
    <scope>NUCLEOTIDE SEQUENCE [LARGE SCALE GENOMIC DNA]</scope>
    <source>
        <strain evidence="1">WTNN_2</strain>
        <tissue evidence="1">Leaf</tissue>
    </source>
</reference>
<proteinExistence type="predicted"/>
<comment type="caution">
    <text evidence="1">The sequence shown here is derived from an EMBL/GenBank/DDBJ whole genome shotgun (WGS) entry which is preliminary data.</text>
</comment>
<keyword evidence="2" id="KW-1185">Reference proteome</keyword>
<gene>
    <name evidence="1" type="ORF">ACJIZ3_014193</name>
</gene>
<evidence type="ECO:0000313" key="1">
    <source>
        <dbReference type="EMBL" id="KAL3812925.1"/>
    </source>
</evidence>
<name>A0ABD3RUF1_9LAMI</name>
<dbReference type="AlphaFoldDB" id="A0ABD3RUF1"/>
<sequence length="63" mass="7110">MLVKPMANAPPASSKLPSLPMHATETMFLSCKAIDIIQRLEGQHLVPCMYLDFTVKRIKLKRV</sequence>
<dbReference type="Proteomes" id="UP001634393">
    <property type="component" value="Unassembled WGS sequence"/>
</dbReference>
<dbReference type="EMBL" id="JBJXBP010000008">
    <property type="protein sequence ID" value="KAL3812925.1"/>
    <property type="molecule type" value="Genomic_DNA"/>
</dbReference>
<accession>A0ABD3RUF1</accession>